<dbReference type="InterPro" id="IPR005481">
    <property type="entry name" value="BC-like_N"/>
</dbReference>
<feature type="domain" description="Biotin carboxylation" evidence="7">
    <location>
        <begin position="2"/>
        <end position="447"/>
    </location>
</feature>
<dbReference type="PROSITE" id="PS00866">
    <property type="entry name" value="CPSASE_1"/>
    <property type="match status" value="1"/>
</dbReference>
<dbReference type="InterPro" id="IPR005479">
    <property type="entry name" value="CPAse_ATP-bd"/>
</dbReference>
<dbReference type="EMBL" id="MKVH01000013">
    <property type="protein sequence ID" value="OJX59398.1"/>
    <property type="molecule type" value="Genomic_DNA"/>
</dbReference>
<sequence>MPFSKVLIANRGEIALRVIKTCKRLGIATVAIHSDADARSLHVSEADEAIAIGGYTPRESYLVMDKVLQAARACGADAVHPGYGFLSENAEFARAVADAGMVFIGPTPEAIAMLGDKTAAREIALRAEVPISPGSDGAVVDFAEARRVVDRIGYPVIIKAAAGGGGKGMRIVESDAEIESAFSMARNEALASFNDGRVFIERYIVNPRHIEIQVLADHHGTVLYFPERECSIQRRHQKVVEESPSSAVTPAIRKAMGEAAARLVQAASYTNAGTLEFLLDARGEFYFMEVNTRLQVEHPVTEMVTGVDFVEQQLLIAAGKALTMKQVDIEPKGHAIECRVCAEDVFNDFLPDTGTVSFMQLPEGEGVRNDSALYEGYEVTVHYDPMVAKLIVWAEDRHACIERTLVALDGYHLAGFKTTLPFCRLVIDSEPFRSGDYSTFFVQNHWPLPLPAWWTRTISALAGAGFAADEARRAPRQPDISQ</sequence>
<evidence type="ECO:0000256" key="3">
    <source>
        <dbReference type="ARBA" id="ARBA00022840"/>
    </source>
</evidence>
<comment type="caution">
    <text evidence="8">The sequence shown here is derived from an EMBL/GenBank/DDBJ whole genome shotgun (WGS) entry which is preliminary data.</text>
</comment>
<dbReference type="PANTHER" id="PTHR18866">
    <property type="entry name" value="CARBOXYLASE:PYRUVATE/ACETYL-COA/PROPIONYL-COA CARBOXYLASE"/>
    <property type="match status" value="1"/>
</dbReference>
<evidence type="ECO:0000256" key="4">
    <source>
        <dbReference type="ARBA" id="ARBA00023267"/>
    </source>
</evidence>
<dbReference type="SUPFAM" id="SSF52440">
    <property type="entry name" value="PreATP-grasp domain"/>
    <property type="match status" value="1"/>
</dbReference>
<dbReference type="FunFam" id="3.40.50.20:FF:000010">
    <property type="entry name" value="Propionyl-CoA carboxylase subunit alpha"/>
    <property type="match status" value="1"/>
</dbReference>
<dbReference type="InterPro" id="IPR011761">
    <property type="entry name" value="ATP-grasp"/>
</dbReference>
<dbReference type="Proteomes" id="UP000184233">
    <property type="component" value="Unassembled WGS sequence"/>
</dbReference>
<proteinExistence type="predicted"/>
<dbReference type="FunFam" id="3.30.1490.20:FF:000003">
    <property type="entry name" value="acetyl-CoA carboxylase isoform X1"/>
    <property type="match status" value="1"/>
</dbReference>
<evidence type="ECO:0000256" key="5">
    <source>
        <dbReference type="PROSITE-ProRule" id="PRU00409"/>
    </source>
</evidence>
<dbReference type="GO" id="GO:0046872">
    <property type="term" value="F:metal ion binding"/>
    <property type="evidence" value="ECO:0007669"/>
    <property type="project" value="InterPro"/>
</dbReference>
<keyword evidence="4" id="KW-0092">Biotin</keyword>
<dbReference type="PROSITE" id="PS50975">
    <property type="entry name" value="ATP_GRASP"/>
    <property type="match status" value="1"/>
</dbReference>
<dbReference type="GO" id="GO:0016874">
    <property type="term" value="F:ligase activity"/>
    <property type="evidence" value="ECO:0007669"/>
    <property type="project" value="UniProtKB-KW"/>
</dbReference>
<protein>
    <submittedName>
        <fullName evidence="8">Biotin carboxylase</fullName>
    </submittedName>
</protein>
<dbReference type="InterPro" id="IPR005482">
    <property type="entry name" value="Biotin_COase_C"/>
</dbReference>
<dbReference type="InterPro" id="IPR050856">
    <property type="entry name" value="Biotin_carboxylase_complex"/>
</dbReference>
<gene>
    <name evidence="8" type="ORF">BGO89_03000</name>
</gene>
<dbReference type="Pfam" id="PF02785">
    <property type="entry name" value="Biotin_carb_C"/>
    <property type="match status" value="1"/>
</dbReference>
<keyword evidence="2 5" id="KW-0547">Nucleotide-binding</keyword>
<keyword evidence="3 5" id="KW-0067">ATP-binding</keyword>
<dbReference type="SUPFAM" id="SSF56059">
    <property type="entry name" value="Glutathione synthetase ATP-binding domain-like"/>
    <property type="match status" value="1"/>
</dbReference>
<dbReference type="PANTHER" id="PTHR18866:SF33">
    <property type="entry name" value="METHYLCROTONOYL-COA CARBOXYLASE SUBUNIT ALPHA, MITOCHONDRIAL-RELATED"/>
    <property type="match status" value="1"/>
</dbReference>
<dbReference type="STRING" id="1895771.BGO89_03000"/>
<dbReference type="SUPFAM" id="SSF51246">
    <property type="entry name" value="Rudiment single hybrid motif"/>
    <property type="match status" value="1"/>
</dbReference>
<evidence type="ECO:0000256" key="2">
    <source>
        <dbReference type="ARBA" id="ARBA00022741"/>
    </source>
</evidence>
<dbReference type="AlphaFoldDB" id="A0A1M3L2F5"/>
<dbReference type="FunFam" id="3.30.470.20:FF:000028">
    <property type="entry name" value="Methylcrotonoyl-CoA carboxylase subunit alpha, mitochondrial"/>
    <property type="match status" value="1"/>
</dbReference>
<reference evidence="8 9" key="1">
    <citation type="submission" date="2016-09" db="EMBL/GenBank/DDBJ databases">
        <title>Genome-resolved meta-omics ties microbial dynamics to process performance in biotechnology for thiocyanate degradation.</title>
        <authorList>
            <person name="Kantor R.S."/>
            <person name="Huddy R.J."/>
            <person name="Iyer R."/>
            <person name="Thomas B.C."/>
            <person name="Brown C.T."/>
            <person name="Anantharaman K."/>
            <person name="Tringe S."/>
            <person name="Hettich R.L."/>
            <person name="Harrison S.T."/>
            <person name="Banfield J.F."/>
        </authorList>
    </citation>
    <scope>NUCLEOTIDE SEQUENCE [LARGE SCALE GENOMIC DNA]</scope>
    <source>
        <strain evidence="8">59-99</strain>
    </source>
</reference>
<accession>A0A1M3L2F5</accession>
<dbReference type="PROSITE" id="PS00867">
    <property type="entry name" value="CPSASE_2"/>
    <property type="match status" value="1"/>
</dbReference>
<dbReference type="Pfam" id="PF00289">
    <property type="entry name" value="Biotin_carb_N"/>
    <property type="match status" value="1"/>
</dbReference>
<dbReference type="GO" id="GO:0005524">
    <property type="term" value="F:ATP binding"/>
    <property type="evidence" value="ECO:0007669"/>
    <property type="project" value="UniProtKB-UniRule"/>
</dbReference>
<dbReference type="InterPro" id="IPR011764">
    <property type="entry name" value="Biotin_carboxylation_dom"/>
</dbReference>
<evidence type="ECO:0000259" key="7">
    <source>
        <dbReference type="PROSITE" id="PS50979"/>
    </source>
</evidence>
<evidence type="ECO:0000259" key="6">
    <source>
        <dbReference type="PROSITE" id="PS50975"/>
    </source>
</evidence>
<dbReference type="Gene3D" id="3.30.470.20">
    <property type="entry name" value="ATP-grasp fold, B domain"/>
    <property type="match status" value="1"/>
</dbReference>
<dbReference type="NCBIfam" id="NF006367">
    <property type="entry name" value="PRK08591.1"/>
    <property type="match status" value="1"/>
</dbReference>
<name>A0A1M3L2F5_9BACT</name>
<evidence type="ECO:0000256" key="1">
    <source>
        <dbReference type="ARBA" id="ARBA00022598"/>
    </source>
</evidence>
<dbReference type="Pfam" id="PF02786">
    <property type="entry name" value="CPSase_L_D2"/>
    <property type="match status" value="1"/>
</dbReference>
<dbReference type="PROSITE" id="PS50979">
    <property type="entry name" value="BC"/>
    <property type="match status" value="1"/>
</dbReference>
<keyword evidence="1" id="KW-0436">Ligase</keyword>
<dbReference type="SMART" id="SM00878">
    <property type="entry name" value="Biotin_carb_C"/>
    <property type="match status" value="1"/>
</dbReference>
<organism evidence="8 9">
    <name type="scientific">Candidatus Kapaibacterium thiocyanatum</name>
    <dbReference type="NCBI Taxonomy" id="1895771"/>
    <lineage>
        <taxon>Bacteria</taxon>
        <taxon>Pseudomonadati</taxon>
        <taxon>Candidatus Kapaibacteriota</taxon>
        <taxon>Candidatus Kapaibacteriia</taxon>
        <taxon>Candidatus Kapaibacteriales</taxon>
        <taxon>Candidatus Kapaibacteriaceae</taxon>
        <taxon>Candidatus Kapaibacterium</taxon>
    </lineage>
</organism>
<evidence type="ECO:0000313" key="8">
    <source>
        <dbReference type="EMBL" id="OJX59398.1"/>
    </source>
</evidence>
<dbReference type="InterPro" id="IPR016185">
    <property type="entry name" value="PreATP-grasp_dom_sf"/>
</dbReference>
<feature type="domain" description="ATP-grasp" evidence="6">
    <location>
        <begin position="121"/>
        <end position="318"/>
    </location>
</feature>
<dbReference type="InterPro" id="IPR011054">
    <property type="entry name" value="Rudment_hybrid_motif"/>
</dbReference>
<evidence type="ECO:0000313" key="9">
    <source>
        <dbReference type="Proteomes" id="UP000184233"/>
    </source>
</evidence>